<dbReference type="EMBL" id="MU276122">
    <property type="protein sequence ID" value="KAI0041447.1"/>
    <property type="molecule type" value="Genomic_DNA"/>
</dbReference>
<organism evidence="1 2">
    <name type="scientific">Auriscalpium vulgare</name>
    <dbReference type="NCBI Taxonomy" id="40419"/>
    <lineage>
        <taxon>Eukaryota</taxon>
        <taxon>Fungi</taxon>
        <taxon>Dikarya</taxon>
        <taxon>Basidiomycota</taxon>
        <taxon>Agaricomycotina</taxon>
        <taxon>Agaricomycetes</taxon>
        <taxon>Russulales</taxon>
        <taxon>Auriscalpiaceae</taxon>
        <taxon>Auriscalpium</taxon>
    </lineage>
</organism>
<evidence type="ECO:0000313" key="1">
    <source>
        <dbReference type="EMBL" id="KAI0041447.1"/>
    </source>
</evidence>
<accession>A0ACB8RC58</accession>
<protein>
    <submittedName>
        <fullName evidence="1">Uncharacterized protein</fullName>
    </submittedName>
</protein>
<reference evidence="1" key="1">
    <citation type="submission" date="2021-02" db="EMBL/GenBank/DDBJ databases">
        <authorList>
            <consortium name="DOE Joint Genome Institute"/>
            <person name="Ahrendt S."/>
            <person name="Looney B.P."/>
            <person name="Miyauchi S."/>
            <person name="Morin E."/>
            <person name="Drula E."/>
            <person name="Courty P.E."/>
            <person name="Chicoki N."/>
            <person name="Fauchery L."/>
            <person name="Kohler A."/>
            <person name="Kuo A."/>
            <person name="Labutti K."/>
            <person name="Pangilinan J."/>
            <person name="Lipzen A."/>
            <person name="Riley R."/>
            <person name="Andreopoulos W."/>
            <person name="He G."/>
            <person name="Johnson J."/>
            <person name="Barry K.W."/>
            <person name="Grigoriev I.V."/>
            <person name="Nagy L."/>
            <person name="Hibbett D."/>
            <person name="Henrissat B."/>
            <person name="Matheny P.B."/>
            <person name="Labbe J."/>
            <person name="Martin F."/>
        </authorList>
    </citation>
    <scope>NUCLEOTIDE SEQUENCE</scope>
    <source>
        <strain evidence="1">FP105234-sp</strain>
    </source>
</reference>
<proteinExistence type="predicted"/>
<name>A0ACB8RC58_9AGAM</name>
<dbReference type="Proteomes" id="UP000814033">
    <property type="component" value="Unassembled WGS sequence"/>
</dbReference>
<gene>
    <name evidence="1" type="ORF">FA95DRAFT_1576353</name>
</gene>
<evidence type="ECO:0000313" key="2">
    <source>
        <dbReference type="Proteomes" id="UP000814033"/>
    </source>
</evidence>
<keyword evidence="2" id="KW-1185">Reference proteome</keyword>
<comment type="caution">
    <text evidence="1">The sequence shown here is derived from an EMBL/GenBank/DDBJ whole genome shotgun (WGS) entry which is preliminary data.</text>
</comment>
<reference evidence="1" key="2">
    <citation type="journal article" date="2022" name="New Phytol.">
        <title>Evolutionary transition to the ectomycorrhizal habit in the genomes of a hyperdiverse lineage of mushroom-forming fungi.</title>
        <authorList>
            <person name="Looney B."/>
            <person name="Miyauchi S."/>
            <person name="Morin E."/>
            <person name="Drula E."/>
            <person name="Courty P.E."/>
            <person name="Kohler A."/>
            <person name="Kuo A."/>
            <person name="LaButti K."/>
            <person name="Pangilinan J."/>
            <person name="Lipzen A."/>
            <person name="Riley R."/>
            <person name="Andreopoulos W."/>
            <person name="He G."/>
            <person name="Johnson J."/>
            <person name="Nolan M."/>
            <person name="Tritt A."/>
            <person name="Barry K.W."/>
            <person name="Grigoriev I.V."/>
            <person name="Nagy L.G."/>
            <person name="Hibbett D."/>
            <person name="Henrissat B."/>
            <person name="Matheny P.B."/>
            <person name="Labbe J."/>
            <person name="Martin F.M."/>
        </authorList>
    </citation>
    <scope>NUCLEOTIDE SEQUENCE</scope>
    <source>
        <strain evidence="1">FP105234-sp</strain>
    </source>
</reference>
<sequence length="208" mass="22984">MDGLDYTICRTILHMIRGARVLILKELHGRQYGFLPLSTVEALEISGSTFPQCVSLSEPLPALRHLCLVLPDWSDDALCYGLTSAGILPQLQSLKIEGREFPPPEILKQLVQLTVLVVRGIATAHSITLPATLQHFGFHAWAAPPGLRAELLVGPLRALPELRLVTVTPCVRRAVGTALEGMCRNKGVDFGMYEYPEGFQQPQHIDWI</sequence>